<accession>A0A0H3C5K0</accession>
<dbReference type="RefSeq" id="WP_012614958.1">
    <property type="nucleotide sequence ID" value="NC_011780.1"/>
</dbReference>
<keyword evidence="2" id="KW-0614">Plasmid</keyword>
<dbReference type="EMBL" id="CP001210">
    <property type="protein sequence ID" value="ACK75355.1"/>
    <property type="molecule type" value="Genomic_DNA"/>
</dbReference>
<gene>
    <name evidence="2" type="ordered locus">BbuZS7_F10</name>
</gene>
<organism evidence="2 3">
    <name type="scientific">Borreliella burgdorferi (strain ZS7)</name>
    <name type="common">Borrelia burgdorferi</name>
    <dbReference type="NCBI Taxonomy" id="445985"/>
    <lineage>
        <taxon>Bacteria</taxon>
        <taxon>Pseudomonadati</taxon>
        <taxon>Spirochaetota</taxon>
        <taxon>Spirochaetia</taxon>
        <taxon>Spirochaetales</taxon>
        <taxon>Borreliaceae</taxon>
        <taxon>Borreliella</taxon>
    </lineage>
</organism>
<dbReference type="KEGG" id="bbz:BbuZS7_F10"/>
<evidence type="ECO:0000256" key="1">
    <source>
        <dbReference type="SAM" id="Coils"/>
    </source>
</evidence>
<evidence type="ECO:0000313" key="3">
    <source>
        <dbReference type="Proteomes" id="UP000006901"/>
    </source>
</evidence>
<dbReference type="Pfam" id="PF02414">
    <property type="entry name" value="Borrelia_orfA"/>
    <property type="match status" value="1"/>
</dbReference>
<evidence type="ECO:0000313" key="2">
    <source>
        <dbReference type="EMBL" id="ACK75355.1"/>
    </source>
</evidence>
<dbReference type="HOGENOM" id="CLU_066594_0_0_12"/>
<name>A0A0H3C5K0_BORBZ</name>
<geneLocation type="plasmid" evidence="2 3">
    <name>ZS7_lp28-1</name>
</geneLocation>
<sequence>MKSIKTSTNKYQHKLIILISTLNYVNSNLEQYTQNDILYYFNNNIRRNCQKEVKLKTLQNYLYKLEKVFKVTSNYHRHLGINMGTEVHYKLKYPKKVCYHLINKHFKEIKKKKYKSRVDSYFNKNCIENSSVKNRECFYNISNNKEEKRNSGKSVEKLQIRKYIEKCNFKSNIFSLILNLGLKKDATIEVCKMIKKAENLIEKNIFEKLNVVKVIEANKLKNKQQKLKRILKEVKIKLENENYKSEQLEIEIKDIYEQYKNKPHFIIEKNKYEDLEKITEKLKNKFKQEKINIKENDTNIRNNIFNILIEQLRHKIKIETLIPILKDYLDKQKGLEYSKVFSNYYYYEILETVEPNKWCSQLEACK</sequence>
<protein>
    <submittedName>
        <fullName evidence="2">Borrelia ORF-A superfamily protein</fullName>
    </submittedName>
</protein>
<feature type="coiled-coil region" evidence="1">
    <location>
        <begin position="217"/>
        <end position="292"/>
    </location>
</feature>
<reference evidence="2 3" key="1">
    <citation type="journal article" date="2011" name="J. Bacteriol.">
        <title>Whole-genome sequences of thirteen isolates of Borrelia burgdorferi.</title>
        <authorList>
            <person name="Schutzer S.E."/>
            <person name="Fraser-Liggett C.M."/>
            <person name="Casjens S.R."/>
            <person name="Qiu W.G."/>
            <person name="Dunn J.J."/>
            <person name="Mongodin E.F."/>
            <person name="Luft B.J."/>
        </authorList>
    </citation>
    <scope>NUCLEOTIDE SEQUENCE [LARGE SCALE GENOMIC DNA]</scope>
    <source>
        <strain evidence="2 3">ZS7</strain>
        <plasmid evidence="2 3">ZS7_lp28-1</plasmid>
    </source>
</reference>
<proteinExistence type="predicted"/>
<dbReference type="Proteomes" id="UP000006901">
    <property type="component" value="Plasmid ZS7_lp28-1"/>
</dbReference>
<dbReference type="InterPro" id="IPR003459">
    <property type="entry name" value="Borrelia_plasmid_OrfA"/>
</dbReference>
<dbReference type="AlphaFoldDB" id="A0A0H3C5K0"/>
<keyword evidence="1" id="KW-0175">Coiled coil</keyword>